<sequence>MGIDIKDHDLPCDTHNTYDVYFFEDTIFTTVTHDPDIVSEWISEITSVHRRRLRSLIVGLDVEWRPSFTRHHQNPVATLQLCVGRRCLIYQLIYSRYIPESLVDFLSEEDFTFVGVGIKSDLEKLDKDYGIGGDAHAVELGKRAADEYDRKELKNTGLKGLSSFVLRRELEKPKRVTMGRWDNRWLTEDQVLYACVDAFVSFEIGRILNASDY</sequence>
<dbReference type="SMART" id="SM00474">
    <property type="entry name" value="35EXOc"/>
    <property type="match status" value="1"/>
</dbReference>
<dbReference type="FunCoup" id="A0A6I9SKZ2">
    <property type="interactions" value="141"/>
</dbReference>
<dbReference type="PANTHER" id="PTHR13620:SF105">
    <property type="entry name" value="OS01G0737700 PROTEIN"/>
    <property type="match status" value="1"/>
</dbReference>
<evidence type="ECO:0000313" key="5">
    <source>
        <dbReference type="RefSeq" id="XP_011070070.1"/>
    </source>
</evidence>
<dbReference type="GO" id="GO:0008408">
    <property type="term" value="F:3'-5' exonuclease activity"/>
    <property type="evidence" value="ECO:0007669"/>
    <property type="project" value="InterPro"/>
</dbReference>
<dbReference type="InterPro" id="IPR012337">
    <property type="entry name" value="RNaseH-like_sf"/>
</dbReference>
<dbReference type="Gene3D" id="3.30.420.10">
    <property type="entry name" value="Ribonuclease H-like superfamily/Ribonuclease H"/>
    <property type="match status" value="1"/>
</dbReference>
<evidence type="ECO:0000313" key="4">
    <source>
        <dbReference type="Proteomes" id="UP000504604"/>
    </source>
</evidence>
<protein>
    <submittedName>
        <fullName evidence="5">Werner Syndrome-like exonuclease</fullName>
    </submittedName>
</protein>
<evidence type="ECO:0000259" key="3">
    <source>
        <dbReference type="SMART" id="SM00474"/>
    </source>
</evidence>
<dbReference type="SUPFAM" id="SSF53098">
    <property type="entry name" value="Ribonuclease H-like"/>
    <property type="match status" value="1"/>
</dbReference>
<dbReference type="CDD" id="cd06141">
    <property type="entry name" value="WRN_exo"/>
    <property type="match status" value="1"/>
</dbReference>
<accession>A0A6I9SKZ2</accession>
<dbReference type="InterPro" id="IPR002562">
    <property type="entry name" value="3'-5'_exonuclease_dom"/>
</dbReference>
<dbReference type="GeneID" id="105155808"/>
<dbReference type="OrthoDB" id="1920326at2759"/>
<keyword evidence="4" id="KW-1185">Reference proteome</keyword>
<name>A0A6I9SKZ2_SESIN</name>
<dbReference type="PANTHER" id="PTHR13620">
    <property type="entry name" value="3-5 EXONUCLEASE"/>
    <property type="match status" value="1"/>
</dbReference>
<dbReference type="InParanoid" id="A0A6I9SKZ2"/>
<dbReference type="InterPro" id="IPR051132">
    <property type="entry name" value="3-5_Exonuclease_domain"/>
</dbReference>
<dbReference type="Gramene" id="SIN_1023712.t">
    <property type="protein sequence ID" value="SIN_1023712.t.cds1"/>
    <property type="gene ID" value="SIN_1023712"/>
</dbReference>
<keyword evidence="1" id="KW-0540">Nuclease</keyword>
<organism evidence="4 5">
    <name type="scientific">Sesamum indicum</name>
    <name type="common">Oriental sesame</name>
    <name type="synonym">Sesamum orientale</name>
    <dbReference type="NCBI Taxonomy" id="4182"/>
    <lineage>
        <taxon>Eukaryota</taxon>
        <taxon>Viridiplantae</taxon>
        <taxon>Streptophyta</taxon>
        <taxon>Embryophyta</taxon>
        <taxon>Tracheophyta</taxon>
        <taxon>Spermatophyta</taxon>
        <taxon>Magnoliopsida</taxon>
        <taxon>eudicotyledons</taxon>
        <taxon>Gunneridae</taxon>
        <taxon>Pentapetalae</taxon>
        <taxon>asterids</taxon>
        <taxon>lamiids</taxon>
        <taxon>Lamiales</taxon>
        <taxon>Pedaliaceae</taxon>
        <taxon>Sesamum</taxon>
    </lineage>
</organism>
<dbReference type="GO" id="GO:0005737">
    <property type="term" value="C:cytoplasm"/>
    <property type="evidence" value="ECO:0007669"/>
    <property type="project" value="TreeGrafter"/>
</dbReference>
<keyword evidence="2" id="KW-0378">Hydrolase</keyword>
<evidence type="ECO:0000256" key="1">
    <source>
        <dbReference type="ARBA" id="ARBA00022722"/>
    </source>
</evidence>
<feature type="domain" description="3'-5' exonuclease" evidence="3">
    <location>
        <begin position="29"/>
        <end position="213"/>
    </location>
</feature>
<proteinExistence type="predicted"/>
<gene>
    <name evidence="5" type="primary">LOC105155808</name>
</gene>
<dbReference type="FunFam" id="3.30.420.10:FF:000054">
    <property type="entry name" value="Werner Syndrome-like exonuclease"/>
    <property type="match status" value="1"/>
</dbReference>
<evidence type="ECO:0000256" key="2">
    <source>
        <dbReference type="ARBA" id="ARBA00022801"/>
    </source>
</evidence>
<dbReference type="RefSeq" id="XP_011070070.1">
    <property type="nucleotide sequence ID" value="XM_011071768.2"/>
</dbReference>
<dbReference type="KEGG" id="sind:105155808"/>
<reference evidence="5" key="1">
    <citation type="submission" date="2025-08" db="UniProtKB">
        <authorList>
            <consortium name="RefSeq"/>
        </authorList>
    </citation>
    <scope>IDENTIFICATION</scope>
</reference>
<dbReference type="GO" id="GO:0003676">
    <property type="term" value="F:nucleic acid binding"/>
    <property type="evidence" value="ECO:0007669"/>
    <property type="project" value="InterPro"/>
</dbReference>
<dbReference type="Pfam" id="PF01612">
    <property type="entry name" value="DNA_pol_A_exo1"/>
    <property type="match status" value="1"/>
</dbReference>
<dbReference type="GO" id="GO:0005634">
    <property type="term" value="C:nucleus"/>
    <property type="evidence" value="ECO:0007669"/>
    <property type="project" value="TreeGrafter"/>
</dbReference>
<dbReference type="InterPro" id="IPR036397">
    <property type="entry name" value="RNaseH_sf"/>
</dbReference>
<dbReference type="AlphaFoldDB" id="A0A6I9SKZ2"/>
<dbReference type="GO" id="GO:0006139">
    <property type="term" value="P:nucleobase-containing compound metabolic process"/>
    <property type="evidence" value="ECO:0007669"/>
    <property type="project" value="InterPro"/>
</dbReference>
<dbReference type="Proteomes" id="UP000504604">
    <property type="component" value="Linkage group LG2"/>
</dbReference>